<reference evidence="1" key="2">
    <citation type="journal article" date="2015" name="Fish Shellfish Immunol.">
        <title>Early steps in the European eel (Anguilla anguilla)-Vibrio vulnificus interaction in the gills: Role of the RtxA13 toxin.</title>
        <authorList>
            <person name="Callol A."/>
            <person name="Pajuelo D."/>
            <person name="Ebbesson L."/>
            <person name="Teles M."/>
            <person name="MacKenzie S."/>
            <person name="Amaro C."/>
        </authorList>
    </citation>
    <scope>NUCLEOTIDE SEQUENCE</scope>
</reference>
<dbReference type="EMBL" id="GBXM01023454">
    <property type="protein sequence ID" value="JAH85123.1"/>
    <property type="molecule type" value="Transcribed_RNA"/>
</dbReference>
<name>A0A0E9W6L7_ANGAN</name>
<reference evidence="1" key="1">
    <citation type="submission" date="2014-11" db="EMBL/GenBank/DDBJ databases">
        <authorList>
            <person name="Amaro Gonzalez C."/>
        </authorList>
    </citation>
    <scope>NUCLEOTIDE SEQUENCE</scope>
</reference>
<organism evidence="1">
    <name type="scientific">Anguilla anguilla</name>
    <name type="common">European freshwater eel</name>
    <name type="synonym">Muraena anguilla</name>
    <dbReference type="NCBI Taxonomy" id="7936"/>
    <lineage>
        <taxon>Eukaryota</taxon>
        <taxon>Metazoa</taxon>
        <taxon>Chordata</taxon>
        <taxon>Craniata</taxon>
        <taxon>Vertebrata</taxon>
        <taxon>Euteleostomi</taxon>
        <taxon>Actinopterygii</taxon>
        <taxon>Neopterygii</taxon>
        <taxon>Teleostei</taxon>
        <taxon>Anguilliformes</taxon>
        <taxon>Anguillidae</taxon>
        <taxon>Anguilla</taxon>
    </lineage>
</organism>
<sequence>MHEGDSDAGFALSEEGYCRSPVMLAVRSGKEYIYLAIEAPCRTVTSKQLIYRLTYCIRVAALRYN</sequence>
<dbReference type="AlphaFoldDB" id="A0A0E9W6L7"/>
<evidence type="ECO:0000313" key="1">
    <source>
        <dbReference type="EMBL" id="JAH85123.1"/>
    </source>
</evidence>
<proteinExistence type="predicted"/>
<accession>A0A0E9W6L7</accession>
<protein>
    <submittedName>
        <fullName evidence="1">Uncharacterized protein</fullName>
    </submittedName>
</protein>